<sequence length="253" mass="28892">MDARVIQVVKDHPHPLLFATVSGAHLYGFASDDSDVDIRGVHLLPCEAVLGLDQPEETISRIWDQDGLELDLVTHDAAKFFGMMLGRNGYVLEQLFSPLVLHGGQVHEELKTLGRRCITRHHARHYLGFAANQWKLFLKEKEQRAKPILYVFRVLFTGIHLMRTGEMEMNLATLNGDFGEPLLDELIAIKRGGAEKETIDAGFLERLQTLKDRYEAELEKAYEQSALPEANTCRPDLNNLLLRLRRNHWREEG</sequence>
<organism evidence="1 2">
    <name type="scientific">Acanthopleuribacter pedis</name>
    <dbReference type="NCBI Taxonomy" id="442870"/>
    <lineage>
        <taxon>Bacteria</taxon>
        <taxon>Pseudomonadati</taxon>
        <taxon>Acidobacteriota</taxon>
        <taxon>Holophagae</taxon>
        <taxon>Acanthopleuribacterales</taxon>
        <taxon>Acanthopleuribacteraceae</taxon>
        <taxon>Acanthopleuribacter</taxon>
    </lineage>
</organism>
<proteinExistence type="predicted"/>
<protein>
    <submittedName>
        <fullName evidence="1">Nucleotidyltransferase domain-containing protein</fullName>
    </submittedName>
</protein>
<dbReference type="EMBL" id="JAFREP010000001">
    <property type="protein sequence ID" value="MBO1317086.1"/>
    <property type="molecule type" value="Genomic_DNA"/>
</dbReference>
<dbReference type="AlphaFoldDB" id="A0A8J7Q3Q5"/>
<dbReference type="RefSeq" id="WP_207856321.1">
    <property type="nucleotide sequence ID" value="NZ_JAFREP010000001.1"/>
</dbReference>
<dbReference type="InterPro" id="IPR018775">
    <property type="entry name" value="RlaP"/>
</dbReference>
<accession>A0A8J7Q3Q5</accession>
<name>A0A8J7Q3Q5_9BACT</name>
<evidence type="ECO:0000313" key="1">
    <source>
        <dbReference type="EMBL" id="MBO1317086.1"/>
    </source>
</evidence>
<reference evidence="1" key="1">
    <citation type="submission" date="2021-03" db="EMBL/GenBank/DDBJ databases">
        <authorList>
            <person name="Wang G."/>
        </authorList>
    </citation>
    <scope>NUCLEOTIDE SEQUENCE</scope>
    <source>
        <strain evidence="1">KCTC 12899</strain>
    </source>
</reference>
<gene>
    <name evidence="1" type="ORF">J3U88_01345</name>
</gene>
<evidence type="ECO:0000313" key="2">
    <source>
        <dbReference type="Proteomes" id="UP000664417"/>
    </source>
</evidence>
<dbReference type="PANTHER" id="PTHR34817:SF1">
    <property type="entry name" value="NUCLEOTIDYLTRANSFERASE"/>
    <property type="match status" value="1"/>
</dbReference>
<dbReference type="PANTHER" id="PTHR34817">
    <property type="entry name" value="NUCLEOTIDYLTRANSFERASE"/>
    <property type="match status" value="1"/>
</dbReference>
<dbReference type="Pfam" id="PF10127">
    <property type="entry name" value="RlaP"/>
    <property type="match status" value="1"/>
</dbReference>
<dbReference type="Proteomes" id="UP000664417">
    <property type="component" value="Unassembled WGS sequence"/>
</dbReference>
<keyword evidence="2" id="KW-1185">Reference proteome</keyword>
<comment type="caution">
    <text evidence="1">The sequence shown here is derived from an EMBL/GenBank/DDBJ whole genome shotgun (WGS) entry which is preliminary data.</text>
</comment>